<dbReference type="EMBL" id="AP028907">
    <property type="protein sequence ID" value="BES81794.1"/>
    <property type="molecule type" value="Genomic_DNA"/>
</dbReference>
<dbReference type="InterPro" id="IPR027417">
    <property type="entry name" value="P-loop_NTPase"/>
</dbReference>
<dbReference type="SMART" id="SM00382">
    <property type="entry name" value="AAA"/>
    <property type="match status" value="1"/>
</dbReference>
<organism evidence="2 3">
    <name type="scientific">Pyrodictium abyssi</name>
    <dbReference type="NCBI Taxonomy" id="54256"/>
    <lineage>
        <taxon>Archaea</taxon>
        <taxon>Thermoproteota</taxon>
        <taxon>Thermoprotei</taxon>
        <taxon>Desulfurococcales</taxon>
        <taxon>Pyrodictiaceae</taxon>
        <taxon>Pyrodictium</taxon>
    </lineage>
</organism>
<dbReference type="Pfam" id="PF01637">
    <property type="entry name" value="ATPase_2"/>
    <property type="match status" value="1"/>
</dbReference>
<name>A0ABM8IW54_9CREN</name>
<dbReference type="Proteomes" id="UP001341135">
    <property type="component" value="Chromosome"/>
</dbReference>
<feature type="domain" description="AAA+ ATPase" evidence="1">
    <location>
        <begin position="23"/>
        <end position="189"/>
    </location>
</feature>
<dbReference type="Gene3D" id="3.40.50.300">
    <property type="entry name" value="P-loop containing nucleotide triphosphate hydrolases"/>
    <property type="match status" value="1"/>
</dbReference>
<reference evidence="2 3" key="1">
    <citation type="submission" date="2023-09" db="EMBL/GenBank/DDBJ databases">
        <title>Pyrofollis japonicus gen. nov. sp. nov., a novel member of the family Pyrodictiaceae isolated from the Iheya North hydrothermal field.</title>
        <authorList>
            <person name="Miyazaki U."/>
            <person name="Sanari M."/>
            <person name="Tame A."/>
            <person name="Kitajima M."/>
            <person name="Okamoto A."/>
            <person name="Sawayama S."/>
            <person name="Miyazaki J."/>
            <person name="Takai K."/>
            <person name="Nakagawa S."/>
        </authorList>
    </citation>
    <scope>NUCLEOTIDE SEQUENCE [LARGE SCALE GENOMIC DNA]</scope>
    <source>
        <strain evidence="2 3">AV2</strain>
    </source>
</reference>
<dbReference type="InterPro" id="IPR003593">
    <property type="entry name" value="AAA+_ATPase"/>
</dbReference>
<proteinExistence type="predicted"/>
<evidence type="ECO:0000313" key="2">
    <source>
        <dbReference type="EMBL" id="BES81794.1"/>
    </source>
</evidence>
<dbReference type="RefSeq" id="WP_338248515.1">
    <property type="nucleotide sequence ID" value="NZ_AP028907.1"/>
</dbReference>
<evidence type="ECO:0000259" key="1">
    <source>
        <dbReference type="SMART" id="SM00382"/>
    </source>
</evidence>
<dbReference type="SUPFAM" id="SSF52540">
    <property type="entry name" value="P-loop containing nucleoside triphosphate hydrolases"/>
    <property type="match status" value="1"/>
</dbReference>
<keyword evidence="3" id="KW-1185">Reference proteome</keyword>
<dbReference type="GeneID" id="89289374"/>
<sequence length="336" mass="36677">MVVRFVDRVAELSVLQGFAERGAGVPIYLYGPEGCGKTRLLRELVSRLEGARDYLVVYVDALEERDPGRAVRGSEELRRLLLDAVRGAAGGPLGVLLAYAVTRVVSSLERRLVEGRHVVVIVDDVARPLGLERLEAYVKSLLRLVEYDLAELYPASVLVVASTSEGLSLERLRRHPTWVSLRLLWGLPRSAFHELATGLGAPDTGVAEEAWRLTGGNPRALIQIATVYMWDIDAWLRGLDASLAAPLVAEARARGLLHALQRVVADPDSIVAEADPALQQVARLLLKNNLIVYKAVATLTGETIPADPGLGIGSYYAWQLPAYRELLRRRLGEAGG</sequence>
<accession>A0ABM8IW54</accession>
<dbReference type="InterPro" id="IPR011579">
    <property type="entry name" value="ATPase_dom"/>
</dbReference>
<protein>
    <recommendedName>
        <fullName evidence="1">AAA+ ATPase domain-containing protein</fullName>
    </recommendedName>
</protein>
<evidence type="ECO:0000313" key="3">
    <source>
        <dbReference type="Proteomes" id="UP001341135"/>
    </source>
</evidence>
<gene>
    <name evidence="2" type="ORF">PABY_13610</name>
</gene>